<evidence type="ECO:0000256" key="2">
    <source>
        <dbReference type="ARBA" id="ARBA00012438"/>
    </source>
</evidence>
<dbReference type="SUPFAM" id="SSF55874">
    <property type="entry name" value="ATPase domain of HSP90 chaperone/DNA topoisomerase II/histidine kinase"/>
    <property type="match status" value="1"/>
</dbReference>
<feature type="transmembrane region" description="Helical" evidence="9">
    <location>
        <begin position="222"/>
        <end position="244"/>
    </location>
</feature>
<evidence type="ECO:0000259" key="10">
    <source>
        <dbReference type="PROSITE" id="PS50109"/>
    </source>
</evidence>
<evidence type="ECO:0000256" key="3">
    <source>
        <dbReference type="ARBA" id="ARBA00022553"/>
    </source>
</evidence>
<dbReference type="SMART" id="SM00387">
    <property type="entry name" value="HATPase_c"/>
    <property type="match status" value="1"/>
</dbReference>
<sequence length="681" mass="77197">MEFLGLIGYGIAAIAYLVFFLLLMVARQKTFASQLVIYACLTTLLSVAVCALQVYQSFSLQLTFIFEAIKIAFWSLLFISVNTGLQSFGQFIANQQVKKYLLIWLGLSVFGAFSVWVLQKYEWLFIVLLALNLFALVNLEQVFRNHQQQLRWALWPLTIGLGCLFIFDFVMYSQASMINRLDFDFWYARGFIAAAVMPLLLLSSKRLKDCSPDLFISRDVVFYSSMIVFSGIYLLILAFSGYLIRYIGGQWSDMLSTVFMVLGLLALVGLLIANSLRAKIKVFIGKHFFANKYDYRVEWLKLIAAIEKDDSNNLCVSACKAMGECLQVNYCAFIKVNGSELNIIYQGELNLSEQVLSQLKAIHKYSEKQQWIIDVREYERYPQRYPNLIIESALLLNSHIDLIVPTYSQQQLTGYFVLPGPQEKPMLNWEDRDFLFAVSKQLGNYLSLQNAQVKLAESQQFSVFHRMSAFVLHDLKNIQAQLSLITKNANQHQHNPEFVADVFSTVESASERLNKVVVQLRKKGKEAPKDNKTEINVGELISKSVDICNQDNPQVICSCDEKVLILVEQERLLNVFIHLIQNAQQACKHDGWVKVNGNIGINGLIITIEDNGQGMSSEFINEQLFKPFSTTKGNAGMGIGVFEAKQFIEEMHGQISVESTVGKGSLFTIKLPLGEVSKESE</sequence>
<keyword evidence="6 11" id="KW-0418">Kinase</keyword>
<feature type="transmembrane region" description="Helical" evidence="9">
    <location>
        <begin position="6"/>
        <end position="26"/>
    </location>
</feature>
<feature type="transmembrane region" description="Helical" evidence="9">
    <location>
        <begin position="256"/>
        <end position="276"/>
    </location>
</feature>
<accession>A0ABY9TUN1</accession>
<dbReference type="InterPro" id="IPR004358">
    <property type="entry name" value="Sig_transdc_His_kin-like_C"/>
</dbReference>
<dbReference type="Pfam" id="PF02518">
    <property type="entry name" value="HATPase_c"/>
    <property type="match status" value="1"/>
</dbReference>
<keyword evidence="4 11" id="KW-0808">Transferase</keyword>
<evidence type="ECO:0000313" key="12">
    <source>
        <dbReference type="Proteomes" id="UP001258994"/>
    </source>
</evidence>
<name>A0ABY9TUN1_9GAMM</name>
<dbReference type="PANTHER" id="PTHR43065:SF10">
    <property type="entry name" value="PEROXIDE STRESS-ACTIVATED HISTIDINE KINASE MAK3"/>
    <property type="match status" value="1"/>
</dbReference>
<keyword evidence="12" id="KW-1185">Reference proteome</keyword>
<feature type="transmembrane region" description="Helical" evidence="9">
    <location>
        <begin position="185"/>
        <end position="202"/>
    </location>
</feature>
<dbReference type="EC" id="2.7.13.3" evidence="2"/>
<dbReference type="RefSeq" id="WP_348391642.1">
    <property type="nucleotide sequence ID" value="NZ_CP134145.1"/>
</dbReference>
<dbReference type="InterPro" id="IPR036890">
    <property type="entry name" value="HATPase_C_sf"/>
</dbReference>
<protein>
    <recommendedName>
        <fullName evidence="2">histidine kinase</fullName>
        <ecNumber evidence="2">2.7.13.3</ecNumber>
    </recommendedName>
</protein>
<dbReference type="EMBL" id="CP134145">
    <property type="protein sequence ID" value="WNC72525.1"/>
    <property type="molecule type" value="Genomic_DNA"/>
</dbReference>
<keyword evidence="9" id="KW-0812">Transmembrane</keyword>
<evidence type="ECO:0000313" key="11">
    <source>
        <dbReference type="EMBL" id="WNC72525.1"/>
    </source>
</evidence>
<keyword evidence="9" id="KW-0472">Membrane</keyword>
<feature type="transmembrane region" description="Helical" evidence="9">
    <location>
        <begin position="35"/>
        <end position="55"/>
    </location>
</feature>
<evidence type="ECO:0000256" key="7">
    <source>
        <dbReference type="ARBA" id="ARBA00022840"/>
    </source>
</evidence>
<dbReference type="InterPro" id="IPR003594">
    <property type="entry name" value="HATPase_dom"/>
</dbReference>
<dbReference type="Proteomes" id="UP001258994">
    <property type="component" value="Chromosome"/>
</dbReference>
<feature type="domain" description="Histidine kinase" evidence="10">
    <location>
        <begin position="470"/>
        <end position="675"/>
    </location>
</feature>
<proteinExistence type="predicted"/>
<evidence type="ECO:0000256" key="5">
    <source>
        <dbReference type="ARBA" id="ARBA00022741"/>
    </source>
</evidence>
<dbReference type="PROSITE" id="PS50109">
    <property type="entry name" value="HIS_KIN"/>
    <property type="match status" value="1"/>
</dbReference>
<comment type="catalytic activity">
    <reaction evidence="1">
        <text>ATP + protein L-histidine = ADP + protein N-phospho-L-histidine.</text>
        <dbReference type="EC" id="2.7.13.3"/>
    </reaction>
</comment>
<evidence type="ECO:0000256" key="4">
    <source>
        <dbReference type="ARBA" id="ARBA00022679"/>
    </source>
</evidence>
<feature type="transmembrane region" description="Helical" evidence="9">
    <location>
        <begin position="100"/>
        <end position="117"/>
    </location>
</feature>
<feature type="transmembrane region" description="Helical" evidence="9">
    <location>
        <begin position="123"/>
        <end position="140"/>
    </location>
</feature>
<feature type="transmembrane region" description="Helical" evidence="9">
    <location>
        <begin position="152"/>
        <end position="173"/>
    </location>
</feature>
<dbReference type="InterPro" id="IPR005467">
    <property type="entry name" value="His_kinase_dom"/>
</dbReference>
<keyword evidence="8" id="KW-0902">Two-component regulatory system</keyword>
<evidence type="ECO:0000256" key="6">
    <source>
        <dbReference type="ARBA" id="ARBA00022777"/>
    </source>
</evidence>
<dbReference type="Gene3D" id="3.30.565.10">
    <property type="entry name" value="Histidine kinase-like ATPase, C-terminal domain"/>
    <property type="match status" value="1"/>
</dbReference>
<dbReference type="NCBIfam" id="TIGR02916">
    <property type="entry name" value="PEP_his_kin"/>
    <property type="match status" value="1"/>
</dbReference>
<evidence type="ECO:0000256" key="9">
    <source>
        <dbReference type="SAM" id="Phobius"/>
    </source>
</evidence>
<gene>
    <name evidence="11" type="primary">prsK</name>
    <name evidence="11" type="ORF">RGQ13_00705</name>
</gene>
<dbReference type="InterPro" id="IPR014265">
    <property type="entry name" value="XrtA/PrsK"/>
</dbReference>
<evidence type="ECO:0000256" key="1">
    <source>
        <dbReference type="ARBA" id="ARBA00000085"/>
    </source>
</evidence>
<dbReference type="PRINTS" id="PR00344">
    <property type="entry name" value="BCTRLSENSOR"/>
</dbReference>
<keyword evidence="7" id="KW-0067">ATP-binding</keyword>
<keyword evidence="3" id="KW-0597">Phosphoprotein</keyword>
<dbReference type="GO" id="GO:0004673">
    <property type="term" value="F:protein histidine kinase activity"/>
    <property type="evidence" value="ECO:0007669"/>
    <property type="project" value="UniProtKB-EC"/>
</dbReference>
<evidence type="ECO:0000256" key="8">
    <source>
        <dbReference type="ARBA" id="ARBA00023012"/>
    </source>
</evidence>
<dbReference type="PANTHER" id="PTHR43065">
    <property type="entry name" value="SENSOR HISTIDINE KINASE"/>
    <property type="match status" value="1"/>
</dbReference>
<reference evidence="12" key="1">
    <citation type="submission" date="2023-09" db="EMBL/GenBank/DDBJ databases">
        <authorList>
            <person name="Li S."/>
            <person name="Li X."/>
            <person name="Zhang C."/>
            <person name="Zhao Z."/>
        </authorList>
    </citation>
    <scope>NUCLEOTIDE SEQUENCE [LARGE SCALE GENOMIC DNA]</scope>
    <source>
        <strain evidence="12">SQ149</strain>
    </source>
</reference>
<organism evidence="11 12">
    <name type="scientific">Thalassotalea psychrophila</name>
    <dbReference type="NCBI Taxonomy" id="3065647"/>
    <lineage>
        <taxon>Bacteria</taxon>
        <taxon>Pseudomonadati</taxon>
        <taxon>Pseudomonadota</taxon>
        <taxon>Gammaproteobacteria</taxon>
        <taxon>Alteromonadales</taxon>
        <taxon>Colwelliaceae</taxon>
        <taxon>Thalassotalea</taxon>
    </lineage>
</organism>
<keyword evidence="5" id="KW-0547">Nucleotide-binding</keyword>
<keyword evidence="9" id="KW-1133">Transmembrane helix</keyword>